<dbReference type="AlphaFoldDB" id="A0A2K3JN00"/>
<evidence type="ECO:0000313" key="1">
    <source>
        <dbReference type="EMBL" id="PNX55378.1"/>
    </source>
</evidence>
<gene>
    <name evidence="1" type="ORF">L195_g049006</name>
</gene>
<sequence length="112" mass="12393">MFVGDVLNHEEEFMFIFKITSSSWSGMTSPIVGDVMNLENEVLCEELHEEDEVVVDSIPLENQDRSIVVPESDLSNFSANVIHDMHVLGLLSANVIHDMHVLGLLISAPTTA</sequence>
<accession>A0A2K3JN00</accession>
<reference evidence="1 2" key="1">
    <citation type="journal article" date="2014" name="Am. J. Bot.">
        <title>Genome assembly and annotation for red clover (Trifolium pratense; Fabaceae).</title>
        <authorList>
            <person name="Istvanek J."/>
            <person name="Jaros M."/>
            <person name="Krenek A."/>
            <person name="Repkova J."/>
        </authorList>
    </citation>
    <scope>NUCLEOTIDE SEQUENCE [LARGE SCALE GENOMIC DNA]</scope>
    <source>
        <strain evidence="2">cv. Tatra</strain>
        <tissue evidence="1">Young leaves</tissue>
    </source>
</reference>
<reference evidence="1 2" key="2">
    <citation type="journal article" date="2017" name="Front. Plant Sci.">
        <title>Gene Classification and Mining of Molecular Markers Useful in Red Clover (Trifolium pratense) Breeding.</title>
        <authorList>
            <person name="Istvanek J."/>
            <person name="Dluhosova J."/>
            <person name="Dluhos P."/>
            <person name="Patkova L."/>
            <person name="Nedelnik J."/>
            <person name="Repkova J."/>
        </authorList>
    </citation>
    <scope>NUCLEOTIDE SEQUENCE [LARGE SCALE GENOMIC DNA]</scope>
    <source>
        <strain evidence="2">cv. Tatra</strain>
        <tissue evidence="1">Young leaves</tissue>
    </source>
</reference>
<name>A0A2K3JN00_TRIPR</name>
<organism evidence="1 2">
    <name type="scientific">Trifolium pratense</name>
    <name type="common">Red clover</name>
    <dbReference type="NCBI Taxonomy" id="57577"/>
    <lineage>
        <taxon>Eukaryota</taxon>
        <taxon>Viridiplantae</taxon>
        <taxon>Streptophyta</taxon>
        <taxon>Embryophyta</taxon>
        <taxon>Tracheophyta</taxon>
        <taxon>Spermatophyta</taxon>
        <taxon>Magnoliopsida</taxon>
        <taxon>eudicotyledons</taxon>
        <taxon>Gunneridae</taxon>
        <taxon>Pentapetalae</taxon>
        <taxon>rosids</taxon>
        <taxon>fabids</taxon>
        <taxon>Fabales</taxon>
        <taxon>Fabaceae</taxon>
        <taxon>Papilionoideae</taxon>
        <taxon>50 kb inversion clade</taxon>
        <taxon>NPAAA clade</taxon>
        <taxon>Hologalegina</taxon>
        <taxon>IRL clade</taxon>
        <taxon>Trifolieae</taxon>
        <taxon>Trifolium</taxon>
    </lineage>
</organism>
<protein>
    <submittedName>
        <fullName evidence="1">Uncharacterized protein</fullName>
    </submittedName>
</protein>
<dbReference type="EMBL" id="ASHM01071348">
    <property type="protein sequence ID" value="PNX55378.1"/>
    <property type="molecule type" value="Genomic_DNA"/>
</dbReference>
<dbReference type="Proteomes" id="UP000236291">
    <property type="component" value="Unassembled WGS sequence"/>
</dbReference>
<evidence type="ECO:0000313" key="2">
    <source>
        <dbReference type="Proteomes" id="UP000236291"/>
    </source>
</evidence>
<comment type="caution">
    <text evidence="1">The sequence shown here is derived from an EMBL/GenBank/DDBJ whole genome shotgun (WGS) entry which is preliminary data.</text>
</comment>
<proteinExistence type="predicted"/>